<gene>
    <name evidence="1" type="ORF">Vadar_006024</name>
</gene>
<accession>A0ACB7YKQ0</accession>
<reference evidence="1 2" key="1">
    <citation type="journal article" date="2021" name="Hortic Res">
        <title>High-quality reference genome and annotation aids understanding of berry development for evergreen blueberry (Vaccinium darrowii).</title>
        <authorList>
            <person name="Yu J."/>
            <person name="Hulse-Kemp A.M."/>
            <person name="Babiker E."/>
            <person name="Staton M."/>
        </authorList>
    </citation>
    <scope>NUCLEOTIDE SEQUENCE [LARGE SCALE GENOMIC DNA]</scope>
    <source>
        <strain evidence="2">cv. NJ 8807/NJ 8810</strain>
        <tissue evidence="1">Young leaf</tissue>
    </source>
</reference>
<dbReference type="Proteomes" id="UP000828048">
    <property type="component" value="Chromosome 11"/>
</dbReference>
<protein>
    <submittedName>
        <fullName evidence="1">Uncharacterized protein</fullName>
    </submittedName>
</protein>
<proteinExistence type="predicted"/>
<evidence type="ECO:0000313" key="2">
    <source>
        <dbReference type="Proteomes" id="UP000828048"/>
    </source>
</evidence>
<sequence length="404" mass="46145">MCSNNLDPDIAIHLGTAEPQTFDELVSKASNVERQISRQNNLGQKTKKIHNESTKMLEQKEESLATFVHANGKKANRSNKGKKAKRRSSLKEKKDAKYSFHDDVEAIFKELLKEQAIILPKPKRPFEVNKTTNPKYCQYHKIVSHPMKECYVLKNKIQKMIKDGDIVLEESSPSEECAATSNFVSVCGGKKDSPSPTISIAPWYMVTTEESDAKNVNRSIWRFGRRLQSPQRNFPCCLEASVNQPAKEPLKAKFSQYGKRMAKSIDSIPQNLVIKTTFKDDGSHERHVFFERKFMPPSPSLAGPSNLKPQKNKFHFKKGKKNAFLDKVNEKLSSAYLEPMVSTDQERAMIANNEEQNRPRVSIFEKLKSFPNPKSSNLQEKEDMHKEKSNAFKCQSQSRERNSC</sequence>
<keyword evidence="2" id="KW-1185">Reference proteome</keyword>
<comment type="caution">
    <text evidence="1">The sequence shown here is derived from an EMBL/GenBank/DDBJ whole genome shotgun (WGS) entry which is preliminary data.</text>
</comment>
<dbReference type="EMBL" id="CM037161">
    <property type="protein sequence ID" value="KAH7853729.1"/>
    <property type="molecule type" value="Genomic_DNA"/>
</dbReference>
<evidence type="ECO:0000313" key="1">
    <source>
        <dbReference type="EMBL" id="KAH7853729.1"/>
    </source>
</evidence>
<name>A0ACB7YKQ0_9ERIC</name>
<organism evidence="1 2">
    <name type="scientific">Vaccinium darrowii</name>
    <dbReference type="NCBI Taxonomy" id="229202"/>
    <lineage>
        <taxon>Eukaryota</taxon>
        <taxon>Viridiplantae</taxon>
        <taxon>Streptophyta</taxon>
        <taxon>Embryophyta</taxon>
        <taxon>Tracheophyta</taxon>
        <taxon>Spermatophyta</taxon>
        <taxon>Magnoliopsida</taxon>
        <taxon>eudicotyledons</taxon>
        <taxon>Gunneridae</taxon>
        <taxon>Pentapetalae</taxon>
        <taxon>asterids</taxon>
        <taxon>Ericales</taxon>
        <taxon>Ericaceae</taxon>
        <taxon>Vaccinioideae</taxon>
        <taxon>Vaccinieae</taxon>
        <taxon>Vaccinium</taxon>
    </lineage>
</organism>